<evidence type="ECO:0000259" key="10">
    <source>
        <dbReference type="Pfam" id="PF25785"/>
    </source>
</evidence>
<feature type="compositionally biased region" description="Polar residues" evidence="7">
    <location>
        <begin position="2611"/>
        <end position="2627"/>
    </location>
</feature>
<keyword evidence="4 6" id="KW-0175">Coiled coil</keyword>
<feature type="compositionally biased region" description="Low complexity" evidence="7">
    <location>
        <begin position="1906"/>
        <end position="1916"/>
    </location>
</feature>
<feature type="compositionally biased region" description="Low complexity" evidence="7">
    <location>
        <begin position="2157"/>
        <end position="2167"/>
    </location>
</feature>
<dbReference type="GO" id="GO:0005643">
    <property type="term" value="C:nuclear pore"/>
    <property type="evidence" value="ECO:0007669"/>
    <property type="project" value="UniProtKB-ARBA"/>
</dbReference>
<name>A0ABD1D3H0_CULPP</name>
<dbReference type="Proteomes" id="UP001562425">
    <property type="component" value="Unassembled WGS sequence"/>
</dbReference>
<feature type="coiled-coil region" evidence="6">
    <location>
        <begin position="1090"/>
        <end position="1215"/>
    </location>
</feature>
<feature type="coiled-coil region" evidence="6">
    <location>
        <begin position="79"/>
        <end position="145"/>
    </location>
</feature>
<feature type="compositionally biased region" description="Polar residues" evidence="7">
    <location>
        <begin position="1584"/>
        <end position="1597"/>
    </location>
</feature>
<feature type="compositionally biased region" description="Low complexity" evidence="7">
    <location>
        <begin position="1823"/>
        <end position="1851"/>
    </location>
</feature>
<evidence type="ECO:0000256" key="2">
    <source>
        <dbReference type="ARBA" id="ARBA00005274"/>
    </source>
</evidence>
<feature type="coiled-coil region" evidence="6">
    <location>
        <begin position="230"/>
        <end position="402"/>
    </location>
</feature>
<feature type="compositionally biased region" description="Acidic residues" evidence="7">
    <location>
        <begin position="2483"/>
        <end position="2498"/>
    </location>
</feature>
<dbReference type="Pfam" id="PF25481">
    <property type="entry name" value="Nucleoprot-TPR"/>
    <property type="match status" value="1"/>
</dbReference>
<evidence type="ECO:0000256" key="6">
    <source>
        <dbReference type="SAM" id="Coils"/>
    </source>
</evidence>
<feature type="compositionally biased region" description="Polar residues" evidence="7">
    <location>
        <begin position="1887"/>
        <end position="1903"/>
    </location>
</feature>
<feature type="coiled-coil region" evidence="6">
    <location>
        <begin position="442"/>
        <end position="511"/>
    </location>
</feature>
<evidence type="ECO:0000259" key="8">
    <source>
        <dbReference type="Pfam" id="PF07926"/>
    </source>
</evidence>
<feature type="coiled-coil region" evidence="6">
    <location>
        <begin position="1341"/>
        <end position="1396"/>
    </location>
</feature>
<feature type="compositionally biased region" description="Polar residues" evidence="7">
    <location>
        <begin position="2141"/>
        <end position="2150"/>
    </location>
</feature>
<feature type="domain" description="Nucleoprotein TPR/MLP1-2" evidence="8">
    <location>
        <begin position="1085"/>
        <end position="1212"/>
    </location>
</feature>
<keyword evidence="5" id="KW-0539">Nucleus</keyword>
<feature type="region of interest" description="Disordered" evidence="7">
    <location>
        <begin position="1866"/>
        <end position="2660"/>
    </location>
</feature>
<feature type="coiled-coil region" evidence="6">
    <location>
        <begin position="1286"/>
        <end position="1313"/>
    </location>
</feature>
<evidence type="ECO:0000256" key="4">
    <source>
        <dbReference type="ARBA" id="ARBA00023054"/>
    </source>
</evidence>
<dbReference type="PANTHER" id="PTHR18898:SF2">
    <property type="entry name" value="NUCLEOPROTEIN TPR"/>
    <property type="match status" value="1"/>
</dbReference>
<feature type="compositionally biased region" description="Low complexity" evidence="7">
    <location>
        <begin position="2595"/>
        <end position="2610"/>
    </location>
</feature>
<sequence>MEVDESPEVTTAGEAVPAAEVVEAVEEAPKVDGTPTAVGSLRSILSAEELEVIPGETTKKIETYYEQKLEEFLTAKALLETAKTNVEQTKVDYEKQIEELTLKYQDESSKFHFSQQSGKELRLELEDAKQELTQAKDKLKQNDLDTARFRRERNEAVNERDTLLNSVERRTLEVGRLQADVVALEQKLKVANVTKCEALAKLEEIQSKEFSLDFKEKRMDKELSMRDNQIQKLSDDLHRALQDLQNVRRDQNFKSLTTDTKLTEKTEELKIATAQIAHLNEQNQELSAKAEDMANKLLQQSEETRKMMDHYRKELQSQTKLCELYQEDCEDNKKQTEELGTAVSELKKLLNEASDAYGKLETQQKSLVQKHEKELEAKDQTLQQLRDELKNANELLKLAKEESLEHAVEKLAPSAAATSRLIKSGMTLTELYTMYVKTAEDLQVEKKENSKLQLQIKNIVQELEERAPELTRQQNEYQNLKDANEEMSLQLNKLIEENADVRSELVAMQDKVRYLDNENKKYKLERGDLSRQICHLLREIEQMRGGYASEADQSISSDMSANEVITKKLVTFSDIQELQENNVKLLLVVRDFSAKLEELEIAQNAMSQATFEAKIASYKKQLQEMQETREYQTQMMQQCIQQRDRYKKMYHDAMRSYNAVGGKGGNFGGSLNGSLSGENADVAMDEEIPTVSTVSAISSEAVAEKEKKISELEAKVKETQKMLTTLKEEYDNYRKEKLTNDKMLNEQFDGMRTEIRELSSKNIKFSATVEYNNEQIKIQQKNVATYKKQITTLEERNKNYETTISKQEATIMYLKDETMSAQSKLARAEVQVENLKHECRILKDAESRLQTEREILNRERQNQNLLLNNLEMIKVTMERSEAEGRIRLETRLDDVSRECSALRRRLQEEQDRARELTTHLERQLQTAKQRMDEEVAIAETVQAELKNARDELEIKSRKIDDLNKKLQETLSPNDEDNPVTQANKKIRELEAKLNESDIEIESLRKELTTAREHVKQYCNMSESSEKELKDLNELYTTYKTQTESELHSLKKSETDLKAQVEELKTENSLKKTGEQLTASTDGESELHKSQVELKEALEKISENNKDLRELRDKNNSLLEQLQVAEQKYANEMVQHSTDIQQLTTLKEEVQKTKLQFDELKQARDQAIERFNTSEECWKNREEIMKKEIDQLEERLSDLNSQNAALHDQIQSLSTKLSITAAQALEQKAADESMKDDSVAMDDSSVMNKSISDEEKRSVDQLLQIIKYLRKEKDIAVAKFDILRSENVRVQSELMMFQKKMEEAQADLTAEREKSETGVVTAAKHEEILRKLETFNAITDSNRVLREERDSLNKKIKELSERLLKSEDELFPLQEKVRELSVKIESATSENSTLRLEATRWRQRANLLVERSNKTSPEDWKRLQTERENLAKMLTNEKELLKKSSEELNSIKIEKGKLEAEIANLGKQLASSADQNKKYAEELDVLRQAGAKMTTEIGEVKTTLTKRDDELKKLTDEIASKEEQLADAKSKETQIRKIAKRYKDSYMDLKKQVDEKEGEAGKPAAEGVTTGEGTSGEQADKAGENNVSELKSQITSSQEEIENLKKENELIKTKLEKAERNQDILKDVKHRILSLTEMKNAATRDLNAARVQIQSLEHVRDENELLKSQLDGRIARLNKEFAEQDKEKVEAITRLTRDNEQLNMRLNQLSRQLGLQQASKPSTSASGSSEKTATESPRTANVKPIPGPSAQQSATVTPRRGSETPLASIRPMSVQSSSRTAAVLPTSQSNNVAIVQGSSSSSSSSSNTGGSVTALVPPQQQVHTTAGSTSGNNNSNESMSSSPTSSHTDYMPATSSANVAVAAVPPMGSTTAAESSSSSTSQQENESIPAQQPNEQPGPSSQVHALSASQQQQPSSQTVALVSPHIEGAPAANSSSNAVAPSIQSLPLAQQQPPPQEQQNPAPSTSGTTSSNAQQLALSSHHQASTSSNAVTTSQAAAGHKRPRDVEGDSSTDTVEQPGEKSAPVNKRTRMQGGETFQGVSESGLDVEYQVPTSSQRDQEDDIIVVDSEEDDDGMADDGTADEGTAEADDGPFEGYEAEEAYEQDEPEIAGNYDEGEGPDIDEDNVQSANNEVDVDDDNEVPNQSQSSSAQVAPDAESSSSTSVGQSSNAGPSTSTGSNPATEIATSQSQSVTAGGDVQQIQSISSGSGEPGTSSSSSSSSSTAAVTASTSTSSSSSSATAAASVVASSVSVAPAQAAVVSASPSQSRRQLVLQQQQAQQQNYDESADDRIVPSTPTLTRRTDGFSEVVSSPHPQVPTARFTFTEARPSSASAAGVAQQLIPEGIDDTRMDLSQLDGGPSGRSVPNTPQQTSPNEHERAVIHGSSNEAEQAEQLAPSGSSVSVAAQEEVGTADDEAGPSGSNLRASCEEGEGQVPEVTVSAAEDDDDEYGITESTTTAERVEEDQPGGSSEATAAGYTEKDAGMDDDDDDDDLDIDMEEERNNQSTETAGDEEESGDGVTSEGEKPGPSQAAPMEEGSEAEVLQTPSSNLRSRSVPRHGVTATRRGRPFGKRGAGATRSMTWTEGRPLNRAGPSIAQQQHQAASQHHYAQQRSPLGSPNRQGYSPASPQQQQQQRSPYGMGSPPMRRATRSAKQRGRPYRQ</sequence>
<dbReference type="PANTHER" id="PTHR18898">
    <property type="entry name" value="NUCLEOPROTEIN TPR-RELATED"/>
    <property type="match status" value="1"/>
</dbReference>
<dbReference type="InterPro" id="IPR012929">
    <property type="entry name" value="Nucleoprot-TPR/MLP1-2_dom"/>
</dbReference>
<feature type="region of interest" description="Disordered" evidence="7">
    <location>
        <begin position="1066"/>
        <end position="1086"/>
    </location>
</feature>
<feature type="compositionally biased region" description="Low complexity" evidence="7">
    <location>
        <begin position="2198"/>
        <end position="2280"/>
    </location>
</feature>
<feature type="domain" description="Nucleoprotein TPR/MPL1" evidence="9">
    <location>
        <begin position="207"/>
        <end position="286"/>
    </location>
</feature>
<feature type="compositionally biased region" description="Low complexity" evidence="7">
    <location>
        <begin position="1866"/>
        <end position="1886"/>
    </location>
</feature>
<dbReference type="GO" id="GO:0034399">
    <property type="term" value="C:nuclear periphery"/>
    <property type="evidence" value="ECO:0007669"/>
    <property type="project" value="UniProtKB-ARBA"/>
</dbReference>
<feature type="compositionally biased region" description="Low complexity" evidence="7">
    <location>
        <begin position="1928"/>
        <end position="1962"/>
    </location>
</feature>
<feature type="compositionally biased region" description="Polar residues" evidence="7">
    <location>
        <begin position="1772"/>
        <end position="1796"/>
    </location>
</feature>
<proteinExistence type="inferred from homology"/>
<feature type="region of interest" description="Disordered" evidence="7">
    <location>
        <begin position="1552"/>
        <end position="1600"/>
    </location>
</feature>
<feature type="compositionally biased region" description="Low complexity" evidence="7">
    <location>
        <begin position="1717"/>
        <end position="1735"/>
    </location>
</feature>
<evidence type="ECO:0000256" key="1">
    <source>
        <dbReference type="ARBA" id="ARBA00004123"/>
    </source>
</evidence>
<feature type="compositionally biased region" description="Basic residues" evidence="7">
    <location>
        <begin position="2646"/>
        <end position="2660"/>
    </location>
</feature>
<dbReference type="EMBL" id="JBEHCU010007738">
    <property type="protein sequence ID" value="KAL1392866.1"/>
    <property type="molecule type" value="Genomic_DNA"/>
</dbReference>
<feature type="coiled-coil region" evidence="6">
    <location>
        <begin position="702"/>
        <end position="736"/>
    </location>
</feature>
<accession>A0ABD1D3H0</accession>
<feature type="compositionally biased region" description="Polar residues" evidence="7">
    <location>
        <begin position="1963"/>
        <end position="1995"/>
    </location>
</feature>
<reference evidence="11 12" key="1">
    <citation type="submission" date="2024-05" db="EMBL/GenBank/DDBJ databases">
        <title>Culex pipiens pipiens assembly and annotation.</title>
        <authorList>
            <person name="Alout H."/>
            <person name="Durand T."/>
        </authorList>
    </citation>
    <scope>NUCLEOTIDE SEQUENCE [LARGE SCALE GENOMIC DNA]</scope>
    <source>
        <strain evidence="11">HA-2024</strain>
        <tissue evidence="11">Whole body</tissue>
    </source>
</reference>
<feature type="compositionally biased region" description="Low complexity" evidence="7">
    <location>
        <begin position="1560"/>
        <end position="1576"/>
    </location>
</feature>
<dbReference type="InterPro" id="IPR057974">
    <property type="entry name" value="NUA/TPR/MLP1-2-like_dom"/>
</dbReference>
<dbReference type="Pfam" id="PF25785">
    <property type="entry name" value="TPR"/>
    <property type="match status" value="1"/>
</dbReference>
<dbReference type="Pfam" id="PF07926">
    <property type="entry name" value="TPR_MLP1_2"/>
    <property type="match status" value="1"/>
</dbReference>
<evidence type="ECO:0000256" key="3">
    <source>
        <dbReference type="ARBA" id="ARBA00019789"/>
    </source>
</evidence>
<comment type="similarity">
    <text evidence="2">Belongs to the TPR family.</text>
</comment>
<feature type="compositionally biased region" description="Acidic residues" evidence="7">
    <location>
        <begin position="2058"/>
        <end position="2124"/>
    </location>
</feature>
<comment type="caution">
    <text evidence="11">The sequence shown here is derived from an EMBL/GenBank/DDBJ whole genome shotgun (WGS) entry which is preliminary data.</text>
</comment>
<dbReference type="InterPro" id="IPR057577">
    <property type="entry name" value="Nucleoprot-TPR/MLP1_dom"/>
</dbReference>
<organism evidence="11 12">
    <name type="scientific">Culex pipiens pipiens</name>
    <name type="common">Northern house mosquito</name>
    <dbReference type="NCBI Taxonomy" id="38569"/>
    <lineage>
        <taxon>Eukaryota</taxon>
        <taxon>Metazoa</taxon>
        <taxon>Ecdysozoa</taxon>
        <taxon>Arthropoda</taxon>
        <taxon>Hexapoda</taxon>
        <taxon>Insecta</taxon>
        <taxon>Pterygota</taxon>
        <taxon>Neoptera</taxon>
        <taxon>Endopterygota</taxon>
        <taxon>Diptera</taxon>
        <taxon>Nematocera</taxon>
        <taxon>Culicoidea</taxon>
        <taxon>Culicidae</taxon>
        <taxon>Culicinae</taxon>
        <taxon>Culicini</taxon>
        <taxon>Culex</taxon>
        <taxon>Culex</taxon>
    </lineage>
</organism>
<feature type="domain" description="NUA/TPR/MLP1-2-like" evidence="10">
    <location>
        <begin position="507"/>
        <end position="600"/>
    </location>
</feature>
<feature type="compositionally biased region" description="Polar residues" evidence="7">
    <location>
        <begin position="2362"/>
        <end position="2372"/>
    </location>
</feature>
<evidence type="ECO:0000256" key="5">
    <source>
        <dbReference type="ARBA" id="ARBA00023242"/>
    </source>
</evidence>
<feature type="region of interest" description="Disordered" evidence="7">
    <location>
        <begin position="1711"/>
        <end position="1851"/>
    </location>
</feature>
<evidence type="ECO:0000313" key="12">
    <source>
        <dbReference type="Proteomes" id="UP001562425"/>
    </source>
</evidence>
<evidence type="ECO:0000256" key="7">
    <source>
        <dbReference type="SAM" id="MobiDB-lite"/>
    </source>
</evidence>
<evidence type="ECO:0000313" key="11">
    <source>
        <dbReference type="EMBL" id="KAL1392866.1"/>
    </source>
</evidence>
<comment type="subcellular location">
    <subcellularLocation>
        <location evidence="1">Nucleus</location>
    </subcellularLocation>
</comment>
<gene>
    <name evidence="11" type="ORF">pipiens_012159</name>
</gene>
<evidence type="ECO:0000259" key="9">
    <source>
        <dbReference type="Pfam" id="PF25481"/>
    </source>
</evidence>
<keyword evidence="12" id="KW-1185">Reference proteome</keyword>
<feature type="compositionally biased region" description="Polar residues" evidence="7">
    <location>
        <begin position="2168"/>
        <end position="2192"/>
    </location>
</feature>
<protein>
    <recommendedName>
        <fullName evidence="3">Nucleoprotein TPR</fullName>
    </recommendedName>
</protein>
<feature type="coiled-coil region" evidence="6">
    <location>
        <begin position="776"/>
        <end position="1066"/>
    </location>
</feature>